<keyword evidence="1" id="KW-0436">Ligase</keyword>
<organism evidence="1 2">
    <name type="scientific">Candidatus Nomurabacteria bacterium GW2011_GWA2_35_80</name>
    <dbReference type="NCBI Taxonomy" id="1618733"/>
    <lineage>
        <taxon>Bacteria</taxon>
        <taxon>Candidatus Nomuraibacteriota</taxon>
    </lineage>
</organism>
<proteinExistence type="predicted"/>
<evidence type="ECO:0000313" key="1">
    <source>
        <dbReference type="EMBL" id="KKP87939.1"/>
    </source>
</evidence>
<dbReference type="Proteomes" id="UP000034683">
    <property type="component" value="Unassembled WGS sequence"/>
</dbReference>
<dbReference type="AlphaFoldDB" id="A0A0G0D0V0"/>
<dbReference type="GO" id="GO:0016874">
    <property type="term" value="F:ligase activity"/>
    <property type="evidence" value="ECO:0007669"/>
    <property type="project" value="UniProtKB-KW"/>
</dbReference>
<protein>
    <submittedName>
        <fullName evidence="1">Leucine-tRNA ligase</fullName>
    </submittedName>
</protein>
<comment type="caution">
    <text evidence="1">The sequence shown here is derived from an EMBL/GenBank/DDBJ whole genome shotgun (WGS) entry which is preliminary data.</text>
</comment>
<accession>A0A0G0D0V0</accession>
<reference evidence="1 2" key="1">
    <citation type="journal article" date="2015" name="Nature">
        <title>rRNA introns, odd ribosomes, and small enigmatic genomes across a large radiation of phyla.</title>
        <authorList>
            <person name="Brown C.T."/>
            <person name="Hug L.A."/>
            <person name="Thomas B.C."/>
            <person name="Sharon I."/>
            <person name="Castelle C.J."/>
            <person name="Singh A."/>
            <person name="Wilkins M.J."/>
            <person name="Williams K.H."/>
            <person name="Banfield J.F."/>
        </authorList>
    </citation>
    <scope>NUCLEOTIDE SEQUENCE [LARGE SCALE GENOMIC DNA]</scope>
</reference>
<feature type="non-terminal residue" evidence="1">
    <location>
        <position position="1"/>
    </location>
</feature>
<sequence>EITIAVQINGKVRTEIIIQMNEEEEEVKKKALSDQTVLKYLIDGHPKKIIYVKNKVINILP</sequence>
<gene>
    <name evidence="1" type="ORF">UR92_C0018G0008</name>
</gene>
<dbReference type="EMBL" id="LBRA01000018">
    <property type="protein sequence ID" value="KKP87939.1"/>
    <property type="molecule type" value="Genomic_DNA"/>
</dbReference>
<name>A0A0G0D0V0_9BACT</name>
<evidence type="ECO:0000313" key="2">
    <source>
        <dbReference type="Proteomes" id="UP000034683"/>
    </source>
</evidence>
<dbReference type="Gene3D" id="3.10.20.590">
    <property type="match status" value="1"/>
</dbReference>
<dbReference type="PATRIC" id="fig|1618733.3.peg.359"/>